<protein>
    <submittedName>
        <fullName evidence="2">Glycosyltransferase</fullName>
    </submittedName>
</protein>
<organism evidence="2 3">
    <name type="scientific">Rhodopirellula islandica</name>
    <dbReference type="NCBI Taxonomy" id="595434"/>
    <lineage>
        <taxon>Bacteria</taxon>
        <taxon>Pseudomonadati</taxon>
        <taxon>Planctomycetota</taxon>
        <taxon>Planctomycetia</taxon>
        <taxon>Pirellulales</taxon>
        <taxon>Pirellulaceae</taxon>
        <taxon>Rhodopirellula</taxon>
    </lineage>
</organism>
<dbReference type="SUPFAM" id="SSF53448">
    <property type="entry name" value="Nucleotide-diphospho-sugar transferases"/>
    <property type="match status" value="1"/>
</dbReference>
<comment type="caution">
    <text evidence="2">The sequence shown here is derived from an EMBL/GenBank/DDBJ whole genome shotgun (WGS) entry which is preliminary data.</text>
</comment>
<evidence type="ECO:0000313" key="2">
    <source>
        <dbReference type="EMBL" id="KLU02032.1"/>
    </source>
</evidence>
<dbReference type="Pfam" id="PF00535">
    <property type="entry name" value="Glycos_transf_2"/>
    <property type="match status" value="1"/>
</dbReference>
<dbReference type="InterPro" id="IPR050834">
    <property type="entry name" value="Glycosyltransf_2"/>
</dbReference>
<evidence type="ECO:0000313" key="3">
    <source>
        <dbReference type="Proteomes" id="UP000036367"/>
    </source>
</evidence>
<dbReference type="Gene3D" id="3.90.550.10">
    <property type="entry name" value="Spore Coat Polysaccharide Biosynthesis Protein SpsA, Chain A"/>
    <property type="match status" value="1"/>
</dbReference>
<dbReference type="OrthoDB" id="9772170at2"/>
<dbReference type="PATRIC" id="fig|595434.4.peg.5561"/>
<reference evidence="2" key="1">
    <citation type="submission" date="2015-05" db="EMBL/GenBank/DDBJ databases">
        <title>Permanent draft genome of Rhodopirellula islandicus K833.</title>
        <authorList>
            <person name="Kizina J."/>
            <person name="Richter M."/>
            <person name="Glockner F.O."/>
            <person name="Harder J."/>
        </authorList>
    </citation>
    <scope>NUCLEOTIDE SEQUENCE [LARGE SCALE GENOMIC DNA]</scope>
    <source>
        <strain evidence="2">K833</strain>
    </source>
</reference>
<sequence length="473" mass="53512">MANESEGGLNSPRTSRPRISVVIPVFNNAAFIEQALQSVFDQDAPNTEIIVVDDGSTDATGEVLAEFSDRIEIVRQSNAGSAIARNVGLRETTGEYVAFLDADDWFLPGKFARQTEILDADPELGAVHSGWKITDAEGAVTKVIEPWVDAPELDLNTWLVFKPAKLGAMLFRREWLQKVGGFDPELLQSQDVDLMLRLSLAGCTFQWQKAATLCYRRHPFSTIRRNGLGQVKYATMVLNKFYANPLVPSAIKRNERSVRYYSSMWLAWHLFHIGNAEAAAQQLQQTRSYSKDDLRRTAHDCLYHFTSWTEAAGSDPEDVRTMIGAFETLGDGDLSASNHLTTSLHWWLSVWRHYLSEKSPNAASQLKHSPPLDPDQLLEQVGFYLRTGMVPTPVQTVDRFWNDAMSTGHFQSTEQHRTAELYVTLYGRALYSGDWRIALRALLRTMRFGWHPKAWPGIVRTIKSLWMELKNSK</sequence>
<dbReference type="PANTHER" id="PTHR43685:SF2">
    <property type="entry name" value="GLYCOSYLTRANSFERASE 2-LIKE DOMAIN-CONTAINING PROTEIN"/>
    <property type="match status" value="1"/>
</dbReference>
<evidence type="ECO:0000259" key="1">
    <source>
        <dbReference type="Pfam" id="PF00535"/>
    </source>
</evidence>
<dbReference type="RefSeq" id="WP_047816819.1">
    <property type="nucleotide sequence ID" value="NZ_LECT01000046.1"/>
</dbReference>
<dbReference type="AlphaFoldDB" id="A0A0J1B5M3"/>
<gene>
    <name evidence="2" type="ORF">RISK_005858</name>
</gene>
<dbReference type="InterPro" id="IPR001173">
    <property type="entry name" value="Glyco_trans_2-like"/>
</dbReference>
<dbReference type="EMBL" id="LECT01000046">
    <property type="protein sequence ID" value="KLU02032.1"/>
    <property type="molecule type" value="Genomic_DNA"/>
</dbReference>
<dbReference type="CDD" id="cd00761">
    <property type="entry name" value="Glyco_tranf_GTA_type"/>
    <property type="match status" value="1"/>
</dbReference>
<keyword evidence="3" id="KW-1185">Reference proteome</keyword>
<name>A0A0J1B5M3_RHOIS</name>
<dbReference type="Proteomes" id="UP000036367">
    <property type="component" value="Unassembled WGS sequence"/>
</dbReference>
<proteinExistence type="predicted"/>
<feature type="domain" description="Glycosyltransferase 2-like" evidence="1">
    <location>
        <begin position="20"/>
        <end position="179"/>
    </location>
</feature>
<dbReference type="GO" id="GO:0016740">
    <property type="term" value="F:transferase activity"/>
    <property type="evidence" value="ECO:0007669"/>
    <property type="project" value="UniProtKB-KW"/>
</dbReference>
<accession>A0A0J1B5M3</accession>
<dbReference type="InterPro" id="IPR029044">
    <property type="entry name" value="Nucleotide-diphossugar_trans"/>
</dbReference>
<dbReference type="PANTHER" id="PTHR43685">
    <property type="entry name" value="GLYCOSYLTRANSFERASE"/>
    <property type="match status" value="1"/>
</dbReference>
<dbReference type="STRING" id="595434.RISK_005858"/>